<dbReference type="GO" id="GO:0016363">
    <property type="term" value="C:nuclear matrix"/>
    <property type="evidence" value="ECO:0007669"/>
    <property type="project" value="UniProtKB-SubCell"/>
</dbReference>
<gene>
    <name evidence="6" type="ORF">L203_100711</name>
</gene>
<reference evidence="6" key="2">
    <citation type="journal article" date="2022" name="Elife">
        <title>Obligate sexual reproduction of a homothallic fungus closely related to the Cryptococcus pathogenic species complex.</title>
        <authorList>
            <person name="Passer A.R."/>
            <person name="Clancey S.A."/>
            <person name="Shea T."/>
            <person name="David-Palma M."/>
            <person name="Averette A.F."/>
            <person name="Boekhout T."/>
            <person name="Porcel B.M."/>
            <person name="Nowrousian M."/>
            <person name="Cuomo C.A."/>
            <person name="Sun S."/>
            <person name="Heitman J."/>
            <person name="Coelho M.A."/>
        </authorList>
    </citation>
    <scope>NUCLEOTIDE SEQUENCE</scope>
    <source>
        <strain evidence="6">CBS 7841</strain>
    </source>
</reference>
<reference evidence="6" key="3">
    <citation type="submission" date="2024-01" db="EMBL/GenBank/DDBJ databases">
        <authorList>
            <person name="Coelho M.A."/>
            <person name="David-Palma M."/>
            <person name="Shea T."/>
            <person name="Sun S."/>
            <person name="Cuomo C.A."/>
            <person name="Heitman J."/>
        </authorList>
    </citation>
    <scope>NUCLEOTIDE SEQUENCE</scope>
    <source>
        <strain evidence="6">CBS 7841</strain>
    </source>
</reference>
<dbReference type="RefSeq" id="XP_066066263.1">
    <property type="nucleotide sequence ID" value="XM_066210166.1"/>
</dbReference>
<evidence type="ECO:0000313" key="6">
    <source>
        <dbReference type="EMBL" id="WVN85563.1"/>
    </source>
</evidence>
<accession>A0A1E3IZV0</accession>
<evidence type="ECO:0000256" key="2">
    <source>
        <dbReference type="ARBA" id="ARBA00006844"/>
    </source>
</evidence>
<dbReference type="InterPro" id="IPR029006">
    <property type="entry name" value="ADF-H/Gelsolin-like_dom_sf"/>
</dbReference>
<evidence type="ECO:0000313" key="7">
    <source>
        <dbReference type="Proteomes" id="UP000094043"/>
    </source>
</evidence>
<comment type="subcellular location">
    <subcellularLocation>
        <location evidence="1">Nucleus matrix</location>
    </subcellularLocation>
</comment>
<proteinExistence type="inferred from homology"/>
<dbReference type="GO" id="GO:0015629">
    <property type="term" value="C:actin cytoskeleton"/>
    <property type="evidence" value="ECO:0007669"/>
    <property type="project" value="InterPro"/>
</dbReference>
<protein>
    <recommendedName>
        <fullName evidence="3">Cofilin</fullName>
    </recommendedName>
    <alternativeName>
        <fullName evidence="5">Actin-depolymerizing factor 1</fullName>
    </alternativeName>
</protein>
<dbReference type="PANTHER" id="PTHR11913">
    <property type="entry name" value="COFILIN-RELATED"/>
    <property type="match status" value="1"/>
</dbReference>
<evidence type="ECO:0000256" key="5">
    <source>
        <dbReference type="ARBA" id="ARBA00032427"/>
    </source>
</evidence>
<dbReference type="GO" id="GO:0003779">
    <property type="term" value="F:actin binding"/>
    <property type="evidence" value="ECO:0007669"/>
    <property type="project" value="UniProtKB-KW"/>
</dbReference>
<evidence type="ECO:0000256" key="4">
    <source>
        <dbReference type="ARBA" id="ARBA00023203"/>
    </source>
</evidence>
<dbReference type="OrthoDB" id="10249245at2759"/>
<dbReference type="KEGG" id="cdep:91084925"/>
<dbReference type="Pfam" id="PF00241">
    <property type="entry name" value="Cofilin_ADF"/>
    <property type="match status" value="1"/>
</dbReference>
<dbReference type="VEuPathDB" id="FungiDB:L203_00501"/>
<dbReference type="Gene3D" id="3.40.20.10">
    <property type="entry name" value="Severin"/>
    <property type="match status" value="1"/>
</dbReference>
<dbReference type="Proteomes" id="UP000094043">
    <property type="component" value="Chromosome 1"/>
</dbReference>
<dbReference type="GO" id="GO:0030042">
    <property type="term" value="P:actin filament depolymerization"/>
    <property type="evidence" value="ECO:0007669"/>
    <property type="project" value="InterPro"/>
</dbReference>
<evidence type="ECO:0000256" key="1">
    <source>
        <dbReference type="ARBA" id="ARBA00004109"/>
    </source>
</evidence>
<dbReference type="InterPro" id="IPR002108">
    <property type="entry name" value="ADF-H"/>
</dbReference>
<dbReference type="EMBL" id="CP143784">
    <property type="protein sequence ID" value="WVN85563.1"/>
    <property type="molecule type" value="Genomic_DNA"/>
</dbReference>
<evidence type="ECO:0000256" key="3">
    <source>
        <dbReference type="ARBA" id="ARBA00015630"/>
    </source>
</evidence>
<keyword evidence="4" id="KW-0009">Actin-binding</keyword>
<dbReference type="AlphaFoldDB" id="A0A1E3IZV0"/>
<dbReference type="SMART" id="SM00102">
    <property type="entry name" value="ADF"/>
    <property type="match status" value="1"/>
</dbReference>
<comment type="similarity">
    <text evidence="2">Belongs to the actin-binding proteins ADF family.</text>
</comment>
<sequence length="138" mass="15881">MASGVQATDECIEAYQKLKAGKKFTYIIYGLSPDYSSIVVLKTSQEKNFDKFIEELPEQECRWAVYDYEFTLPGGEGTRNKLCFVSWSPDTAKIKDKMLFASSRDALRRTLVGIHIEIQATEYSEITEEIIYQKATRR</sequence>
<dbReference type="PROSITE" id="PS51263">
    <property type="entry name" value="ADF_H"/>
    <property type="match status" value="1"/>
</dbReference>
<dbReference type="InterPro" id="IPR017904">
    <property type="entry name" value="ADF/Cofilin"/>
</dbReference>
<dbReference type="SUPFAM" id="SSF55753">
    <property type="entry name" value="Actin depolymerizing proteins"/>
    <property type="match status" value="1"/>
</dbReference>
<name>A0A1E3IZV0_9TREE</name>
<organism evidence="6 7">
    <name type="scientific">Cryptococcus depauperatus CBS 7841</name>
    <dbReference type="NCBI Taxonomy" id="1295531"/>
    <lineage>
        <taxon>Eukaryota</taxon>
        <taxon>Fungi</taxon>
        <taxon>Dikarya</taxon>
        <taxon>Basidiomycota</taxon>
        <taxon>Agaricomycotina</taxon>
        <taxon>Tremellomycetes</taxon>
        <taxon>Tremellales</taxon>
        <taxon>Cryptococcaceae</taxon>
        <taxon>Cryptococcus</taxon>
    </lineage>
</organism>
<dbReference type="CDD" id="cd11286">
    <property type="entry name" value="ADF_cofilin_like"/>
    <property type="match status" value="1"/>
</dbReference>
<keyword evidence="7" id="KW-1185">Reference proteome</keyword>
<dbReference type="GeneID" id="91084925"/>
<reference evidence="6" key="1">
    <citation type="submission" date="2016-06" db="EMBL/GenBank/DDBJ databases">
        <authorList>
            <person name="Cuomo C."/>
            <person name="Litvintseva A."/>
            <person name="Heitman J."/>
            <person name="Chen Y."/>
            <person name="Sun S."/>
            <person name="Springer D."/>
            <person name="Dromer F."/>
            <person name="Young S."/>
            <person name="Zeng Q."/>
            <person name="Chapman S."/>
            <person name="Gujja S."/>
            <person name="Saif S."/>
            <person name="Birren B."/>
        </authorList>
    </citation>
    <scope>NUCLEOTIDE SEQUENCE</scope>
    <source>
        <strain evidence="6">CBS 7841</strain>
    </source>
</reference>